<dbReference type="InterPro" id="IPR013783">
    <property type="entry name" value="Ig-like_fold"/>
</dbReference>
<protein>
    <submittedName>
        <fullName evidence="2">BACON domain-containing protein</fullName>
    </submittedName>
</protein>
<keyword evidence="3" id="KW-1185">Reference proteome</keyword>
<proteinExistence type="predicted"/>
<dbReference type="RefSeq" id="WP_380002030.1">
    <property type="nucleotide sequence ID" value="NZ_JBHSGN010000181.1"/>
</dbReference>
<dbReference type="Pfam" id="PF13004">
    <property type="entry name" value="BACON"/>
    <property type="match status" value="1"/>
</dbReference>
<name>A0ABV9L557_9BACT</name>
<reference evidence="3" key="1">
    <citation type="journal article" date="2019" name="Int. J. Syst. Evol. Microbiol.">
        <title>The Global Catalogue of Microorganisms (GCM) 10K type strain sequencing project: providing services to taxonomists for standard genome sequencing and annotation.</title>
        <authorList>
            <consortium name="The Broad Institute Genomics Platform"/>
            <consortium name="The Broad Institute Genome Sequencing Center for Infectious Disease"/>
            <person name="Wu L."/>
            <person name="Ma J."/>
        </authorList>
    </citation>
    <scope>NUCLEOTIDE SEQUENCE [LARGE SCALE GENOMIC DNA]</scope>
    <source>
        <strain evidence="3">CCUG 66188</strain>
    </source>
</reference>
<dbReference type="Proteomes" id="UP001596023">
    <property type="component" value="Unassembled WGS sequence"/>
</dbReference>
<feature type="domain" description="BACON" evidence="1">
    <location>
        <begin position="17"/>
        <end position="76"/>
    </location>
</feature>
<evidence type="ECO:0000259" key="1">
    <source>
        <dbReference type="Pfam" id="PF13004"/>
    </source>
</evidence>
<evidence type="ECO:0000313" key="3">
    <source>
        <dbReference type="Proteomes" id="UP001596023"/>
    </source>
</evidence>
<dbReference type="EMBL" id="JBHSGN010000181">
    <property type="protein sequence ID" value="MFC4677136.1"/>
    <property type="molecule type" value="Genomic_DNA"/>
</dbReference>
<comment type="caution">
    <text evidence="2">The sequence shown here is derived from an EMBL/GenBank/DDBJ whole genome shotgun (WGS) entry which is preliminary data.</text>
</comment>
<evidence type="ECO:0000313" key="2">
    <source>
        <dbReference type="EMBL" id="MFC4677136.1"/>
    </source>
</evidence>
<dbReference type="InterPro" id="IPR024361">
    <property type="entry name" value="BACON"/>
</dbReference>
<gene>
    <name evidence="2" type="ORF">ACFO6W_25980</name>
</gene>
<sequence length="98" mass="9606">MATTKQITVTGVTTGVSWTASSNQAWCTLTGGTGTGNGSFTIACAAYTSTSADRSATVTVTPSDGGAPATVAVTQKARSAVVVNPTTVTFDAAGNVLS</sequence>
<dbReference type="Gene3D" id="2.60.40.10">
    <property type="entry name" value="Immunoglobulins"/>
    <property type="match status" value="1"/>
</dbReference>
<organism evidence="2 3">
    <name type="scientific">Dysgonomonas termitidis</name>
    <dbReference type="NCBI Taxonomy" id="1516126"/>
    <lineage>
        <taxon>Bacteria</taxon>
        <taxon>Pseudomonadati</taxon>
        <taxon>Bacteroidota</taxon>
        <taxon>Bacteroidia</taxon>
        <taxon>Bacteroidales</taxon>
        <taxon>Dysgonomonadaceae</taxon>
        <taxon>Dysgonomonas</taxon>
    </lineage>
</organism>
<accession>A0ABV9L557</accession>